<feature type="region of interest" description="Disordered" evidence="3">
    <location>
        <begin position="1303"/>
        <end position="1336"/>
    </location>
</feature>
<evidence type="ECO:0008006" key="6">
    <source>
        <dbReference type="Google" id="ProtNLM"/>
    </source>
</evidence>
<feature type="compositionally biased region" description="Polar residues" evidence="3">
    <location>
        <begin position="1009"/>
        <end position="1020"/>
    </location>
</feature>
<keyword evidence="5" id="KW-1185">Reference proteome</keyword>
<feature type="region of interest" description="Disordered" evidence="3">
    <location>
        <begin position="604"/>
        <end position="623"/>
    </location>
</feature>
<name>A0A250WV97_9CHLO</name>
<feature type="compositionally biased region" description="Low complexity" evidence="3">
    <location>
        <begin position="1192"/>
        <end position="1206"/>
    </location>
</feature>
<accession>A0A250WV97</accession>
<feature type="region of interest" description="Disordered" evidence="3">
    <location>
        <begin position="1004"/>
        <end position="1034"/>
    </location>
</feature>
<dbReference type="InterPro" id="IPR053303">
    <property type="entry name" value="Chloroplast_PPR"/>
</dbReference>
<feature type="region of interest" description="Disordered" evidence="3">
    <location>
        <begin position="648"/>
        <end position="697"/>
    </location>
</feature>
<keyword evidence="1" id="KW-0677">Repeat</keyword>
<dbReference type="EMBL" id="BEGY01000008">
    <property type="protein sequence ID" value="GAX74542.1"/>
    <property type="molecule type" value="Genomic_DNA"/>
</dbReference>
<sequence length="1336" mass="144625">MKSLRNRTLSCNRIVISKHWAICVHNTFKNQHSNVISRFLKRSSRYAVMCNSMDSSSPRRVKSAAVQSLSPPPYLNSKGSSYGHDTMSEGQWDAGLNSEELMQLVDCSLGPSASVWQPRREQRQQQGKKEEQLLAHLTAETKPSSLAYNVGGLAKLGKFDAALKLMDELAKKSSPDALHMIHQQTFMTSAKHHKQPAAAVAFLRALPRKFHDIRLYNMVLQVCAAGRDYARALDVMDLVEKLSYKKDVKLLTSMINVCRSVGSAERAFKVYQEIKADPSMKLDAKAYGSLIAATAEAMQREISVVHERKDQYVLLERAFQVLEEAEALGIKLQVPAFNSLLVCAGRCGQLARAFQVLDMMGDRGLRPDVITYGSLMEACVRASRQDLAFKIFNNALQEGLTGHVELYTQAVSACKIEGSVDLPRALDIYNAMQRAKVEPDKKFYAALMAVAGKAGRLDLALETLENFASEGLLLTTTVDNALIYAAQRDLTLMRKVYDQSARHGVYPEISQYNRMLDWYATQSRFGDVVSLVCDMVRSGRAPNLNTYRTIINACQRADQAQLALEVYATMRARRIPILQKSFEQTIYFQLLKVCFNQIRYQWGSSSGAGSSSSKSAPGVRLGSQRPVVRLQEAEALLSALRSADHTTASTSGRMIMGAGESGISSTLPGTGSSSSAPSSGATSSRRRPGASLLAMPPENVNWQQQALMLYRDMTTGGHRPNVQVLDKLLGCLRLKLVLKREQVPSNEGSYGSPHEEGGSAPRSSSSAAPGFTGIGMGALSGRFPGSIGTMQSIELGRQPWQVPVDILGAGSNEGRGAPGSPSSAMASSQSNAENVRTGKRYESGFDKRAMNVLEDAMSRGFIPSIKVDEGPATIDLREMPPTISELVVQYVLSAFEKRAIKTGRCQVTSSVTFLVPQFDRNYILWPSYGEKMNKHYSEMKIADVGIKKKGAPAIPFEAVSQPQEARDFMGDPRNGLPHPAGQKPVLQLLEGALRNTVPHVLDVGKAAASPSQEPVPQASASRGRGAMPLTASETAAALSSSEGLPLLSSSDRPRFKAKTATGLAVAAMCKRLKVFSQLDPVKGVIVLKPTEISRWLITKRNFDMNPHAVSADNALTQQGNLASGSLGGYASKSVAEQLTQASEERFRAAPSMVKMRAGAALPGIGRSIFEHSRRGSSLSASIDISSRRQDDGSGSSSDSDSMSTMASYEEDIASTSSGVVKKYSVSTSSRRRKTQPRYRDKDSSTVAAQDVDGGSRTATMPQDPNQPWAHTGKDKATVSRSSLPGSLSASNIVIPASTPVHVGVGEAPQSVFPSMDHPSADDNATASATLEHGKLN</sequence>
<feature type="region of interest" description="Disordered" evidence="3">
    <location>
        <begin position="805"/>
        <end position="836"/>
    </location>
</feature>
<feature type="repeat" description="PPR" evidence="2">
    <location>
        <begin position="333"/>
        <end position="367"/>
    </location>
</feature>
<feature type="region of interest" description="Disordered" evidence="3">
    <location>
        <begin position="1175"/>
        <end position="1206"/>
    </location>
</feature>
<comment type="caution">
    <text evidence="4">The sequence shown here is derived from an EMBL/GenBank/DDBJ whole genome shotgun (WGS) entry which is preliminary data.</text>
</comment>
<feature type="compositionally biased region" description="Low complexity" evidence="3">
    <location>
        <begin position="661"/>
        <end position="683"/>
    </location>
</feature>
<gene>
    <name evidence="4" type="ORF">CEUSTIGMA_g1991.t1</name>
</gene>
<feature type="region of interest" description="Disordered" evidence="3">
    <location>
        <begin position="743"/>
        <end position="773"/>
    </location>
</feature>
<feature type="repeat" description="PPR" evidence="2">
    <location>
        <begin position="368"/>
        <end position="402"/>
    </location>
</feature>
<dbReference type="InterPro" id="IPR002885">
    <property type="entry name" value="PPR_rpt"/>
</dbReference>
<feature type="compositionally biased region" description="Low complexity" evidence="3">
    <location>
        <begin position="818"/>
        <end position="832"/>
    </location>
</feature>
<dbReference type="Pfam" id="PF01535">
    <property type="entry name" value="PPR"/>
    <property type="match status" value="1"/>
</dbReference>
<dbReference type="InterPro" id="IPR011990">
    <property type="entry name" value="TPR-like_helical_dom_sf"/>
</dbReference>
<dbReference type="Gene3D" id="1.25.40.10">
    <property type="entry name" value="Tetratricopeptide repeat domain"/>
    <property type="match status" value="3"/>
</dbReference>
<dbReference type="PANTHER" id="PTHR47935">
    <property type="entry name" value="PENTATRICOPEPTIDE REPEAT-CONTAINING PROTEIN MRL1, CHLOROPLASTIC"/>
    <property type="match status" value="1"/>
</dbReference>
<dbReference type="STRING" id="1157962.A0A250WV97"/>
<feature type="compositionally biased region" description="Low complexity" evidence="3">
    <location>
        <begin position="1279"/>
        <end position="1289"/>
    </location>
</feature>
<feature type="compositionally biased region" description="Low complexity" evidence="3">
    <location>
        <begin position="604"/>
        <end position="616"/>
    </location>
</feature>
<reference evidence="4 5" key="1">
    <citation type="submission" date="2017-08" db="EMBL/GenBank/DDBJ databases">
        <title>Acidophilic green algal genome provides insights into adaptation to an acidic environment.</title>
        <authorList>
            <person name="Hirooka S."/>
            <person name="Hirose Y."/>
            <person name="Kanesaki Y."/>
            <person name="Higuchi S."/>
            <person name="Fujiwara T."/>
            <person name="Onuma R."/>
            <person name="Era A."/>
            <person name="Ohbayashi R."/>
            <person name="Uzuka A."/>
            <person name="Nozaki H."/>
            <person name="Yoshikawa H."/>
            <person name="Miyagishima S.Y."/>
        </authorList>
    </citation>
    <scope>NUCLEOTIDE SEQUENCE [LARGE SCALE GENOMIC DNA]</scope>
    <source>
        <strain evidence="4 5">NIES-2499</strain>
    </source>
</reference>
<dbReference type="OrthoDB" id="185373at2759"/>
<feature type="region of interest" description="Disordered" evidence="3">
    <location>
        <begin position="1219"/>
        <end position="1289"/>
    </location>
</feature>
<protein>
    <recommendedName>
        <fullName evidence="6">Pentacotripeptide-repeat region of PRORP domain-containing protein</fullName>
    </recommendedName>
</protein>
<organism evidence="4 5">
    <name type="scientific">Chlamydomonas eustigma</name>
    <dbReference type="NCBI Taxonomy" id="1157962"/>
    <lineage>
        <taxon>Eukaryota</taxon>
        <taxon>Viridiplantae</taxon>
        <taxon>Chlorophyta</taxon>
        <taxon>core chlorophytes</taxon>
        <taxon>Chlorophyceae</taxon>
        <taxon>CS clade</taxon>
        <taxon>Chlamydomonadales</taxon>
        <taxon>Chlamydomonadaceae</taxon>
        <taxon>Chlamydomonas</taxon>
    </lineage>
</organism>
<feature type="compositionally biased region" description="Low complexity" evidence="3">
    <location>
        <begin position="758"/>
        <end position="770"/>
    </location>
</feature>
<evidence type="ECO:0000313" key="5">
    <source>
        <dbReference type="Proteomes" id="UP000232323"/>
    </source>
</evidence>
<evidence type="ECO:0000256" key="1">
    <source>
        <dbReference type="ARBA" id="ARBA00022737"/>
    </source>
</evidence>
<proteinExistence type="predicted"/>
<feature type="repeat" description="PPR" evidence="2">
    <location>
        <begin position="543"/>
        <end position="577"/>
    </location>
</feature>
<feature type="compositionally biased region" description="Polar residues" evidence="3">
    <location>
        <begin position="1256"/>
        <end position="1265"/>
    </location>
</feature>
<feature type="compositionally biased region" description="Polar residues" evidence="3">
    <location>
        <begin position="1219"/>
        <end position="1228"/>
    </location>
</feature>
<dbReference type="Pfam" id="PF13041">
    <property type="entry name" value="PPR_2"/>
    <property type="match status" value="1"/>
</dbReference>
<dbReference type="Proteomes" id="UP000232323">
    <property type="component" value="Unassembled WGS sequence"/>
</dbReference>
<dbReference type="PANTHER" id="PTHR47935:SF1">
    <property type="entry name" value="PENTATRICOPEPTIDE REPEAT-CONTAINING PROTEIN MRL1, CHLOROPLASTIC"/>
    <property type="match status" value="1"/>
</dbReference>
<evidence type="ECO:0000256" key="3">
    <source>
        <dbReference type="SAM" id="MobiDB-lite"/>
    </source>
</evidence>
<evidence type="ECO:0000313" key="4">
    <source>
        <dbReference type="EMBL" id="GAX74542.1"/>
    </source>
</evidence>
<dbReference type="NCBIfam" id="TIGR00756">
    <property type="entry name" value="PPR"/>
    <property type="match status" value="1"/>
</dbReference>
<evidence type="ECO:0000256" key="2">
    <source>
        <dbReference type="PROSITE-ProRule" id="PRU00708"/>
    </source>
</evidence>
<dbReference type="Pfam" id="PF13812">
    <property type="entry name" value="PPR_3"/>
    <property type="match status" value="1"/>
</dbReference>
<dbReference type="PROSITE" id="PS51375">
    <property type="entry name" value="PPR"/>
    <property type="match status" value="3"/>
</dbReference>